<evidence type="ECO:0000259" key="7">
    <source>
        <dbReference type="PROSITE" id="PS51666"/>
    </source>
</evidence>
<dbReference type="InterPro" id="IPR031137">
    <property type="entry name" value="GRF"/>
</dbReference>
<dbReference type="PROSITE" id="PS51667">
    <property type="entry name" value="WRC"/>
    <property type="match status" value="1"/>
</dbReference>
<keyword evidence="5" id="KW-0804">Transcription</keyword>
<dbReference type="PROSITE" id="PS51666">
    <property type="entry name" value="QLQ"/>
    <property type="match status" value="1"/>
</dbReference>
<comment type="subcellular location">
    <subcellularLocation>
        <location evidence="1 5">Nucleus</location>
    </subcellularLocation>
</comment>
<comment type="function">
    <text evidence="5">Transcription activator.</text>
</comment>
<evidence type="ECO:0000256" key="2">
    <source>
        <dbReference type="ARBA" id="ARBA00008122"/>
    </source>
</evidence>
<feature type="region of interest" description="Disordered" evidence="6">
    <location>
        <begin position="115"/>
        <end position="134"/>
    </location>
</feature>
<comment type="domain">
    <text evidence="5">The QLQ domain and WRC domain may be involved in protein-protein interaction and DNA-binding, respectively.</text>
</comment>
<accession>A0A484NM16</accession>
<dbReference type="EMBL" id="OOIL02006793">
    <property type="protein sequence ID" value="VFR02144.1"/>
    <property type="molecule type" value="Genomic_DNA"/>
</dbReference>
<evidence type="ECO:0000256" key="6">
    <source>
        <dbReference type="SAM" id="MobiDB-lite"/>
    </source>
</evidence>
<evidence type="ECO:0000256" key="1">
    <source>
        <dbReference type="ARBA" id="ARBA00004123"/>
    </source>
</evidence>
<name>A0A484NM16_9ASTE</name>
<evidence type="ECO:0000259" key="8">
    <source>
        <dbReference type="PROSITE" id="PS51667"/>
    </source>
</evidence>
<dbReference type="Proteomes" id="UP000595140">
    <property type="component" value="Unassembled WGS sequence"/>
</dbReference>
<dbReference type="PANTHER" id="PTHR31602:SF8">
    <property type="entry name" value="GROWTH-REGULATING FACTOR 5"/>
    <property type="match status" value="1"/>
</dbReference>
<dbReference type="InterPro" id="IPR014978">
    <property type="entry name" value="Gln-Leu-Gln_QLQ"/>
</dbReference>
<gene>
    <name evidence="9" type="ORF">CCAM_LOCUS43919</name>
</gene>
<keyword evidence="5" id="KW-0805">Transcription regulation</keyword>
<evidence type="ECO:0000256" key="5">
    <source>
        <dbReference type="RuleBase" id="RU367127"/>
    </source>
</evidence>
<comment type="similarity">
    <text evidence="2 5">Belongs to the GRF family.</text>
</comment>
<keyword evidence="5" id="KW-0010">Activator</keyword>
<feature type="domain" description="QLQ" evidence="7">
    <location>
        <begin position="24"/>
        <end position="59"/>
    </location>
</feature>
<evidence type="ECO:0000256" key="3">
    <source>
        <dbReference type="ARBA" id="ARBA00023242"/>
    </source>
</evidence>
<dbReference type="GO" id="GO:0005634">
    <property type="term" value="C:nucleus"/>
    <property type="evidence" value="ECO:0007669"/>
    <property type="project" value="UniProtKB-SubCell"/>
</dbReference>
<dbReference type="InterPro" id="IPR014977">
    <property type="entry name" value="WRC_dom"/>
</dbReference>
<proteinExistence type="inferred from homology"/>
<dbReference type="GO" id="GO:0005524">
    <property type="term" value="F:ATP binding"/>
    <property type="evidence" value="ECO:0007669"/>
    <property type="project" value="UniProtKB-UniRule"/>
</dbReference>
<dbReference type="PANTHER" id="PTHR31602">
    <property type="entry name" value="GROWTH-REGULATING FACTOR 5"/>
    <property type="match status" value="1"/>
</dbReference>
<feature type="domain" description="WRC" evidence="8">
    <location>
        <begin position="86"/>
        <end position="131"/>
    </location>
</feature>
<evidence type="ECO:0000313" key="9">
    <source>
        <dbReference type="EMBL" id="VFR02144.1"/>
    </source>
</evidence>
<keyword evidence="10" id="KW-1185">Reference proteome</keyword>
<dbReference type="GO" id="GO:0099402">
    <property type="term" value="P:plant organ development"/>
    <property type="evidence" value="ECO:0007669"/>
    <property type="project" value="UniProtKB-ARBA"/>
</dbReference>
<keyword evidence="3 5" id="KW-0539">Nucleus</keyword>
<dbReference type="Pfam" id="PF08879">
    <property type="entry name" value="WRC"/>
    <property type="match status" value="1"/>
</dbReference>
<dbReference type="Pfam" id="PF08880">
    <property type="entry name" value="QLQ"/>
    <property type="match status" value="1"/>
</dbReference>
<dbReference type="GO" id="GO:0006351">
    <property type="term" value="P:DNA-templated transcription"/>
    <property type="evidence" value="ECO:0007669"/>
    <property type="project" value="UniProtKB-UniRule"/>
</dbReference>
<dbReference type="GO" id="GO:0006355">
    <property type="term" value="P:regulation of DNA-templated transcription"/>
    <property type="evidence" value="ECO:0007669"/>
    <property type="project" value="InterPro"/>
</dbReference>
<sequence>MSVKSTSVAREAAVLGHGYGYRTPFTAVQWQELEHQAMIYKYLVAGVPVPPQLVVPLRRSFEALSATYFQHPTLVYCSNNNGKKYDAEPGRCRRSDGKKWRCSKDVYPDSKYCEHHMNRRSRSRSRKPVESQATSLGMWPASSSSYALTENNGFRNPLGMNLNADDHDMHKDNSAGLTSLGLSSGVDCTWSLLPPQVSSHPGFITEGGSRPTGGSFEIKGGEPWFGKEIW</sequence>
<dbReference type="OrthoDB" id="1927209at2759"/>
<evidence type="ECO:0000313" key="10">
    <source>
        <dbReference type="Proteomes" id="UP000595140"/>
    </source>
</evidence>
<feature type="compositionally biased region" description="Basic residues" evidence="6">
    <location>
        <begin position="117"/>
        <end position="126"/>
    </location>
</feature>
<organism evidence="9 10">
    <name type="scientific">Cuscuta campestris</name>
    <dbReference type="NCBI Taxonomy" id="132261"/>
    <lineage>
        <taxon>Eukaryota</taxon>
        <taxon>Viridiplantae</taxon>
        <taxon>Streptophyta</taxon>
        <taxon>Embryophyta</taxon>
        <taxon>Tracheophyta</taxon>
        <taxon>Spermatophyta</taxon>
        <taxon>Magnoliopsida</taxon>
        <taxon>eudicotyledons</taxon>
        <taxon>Gunneridae</taxon>
        <taxon>Pentapetalae</taxon>
        <taxon>asterids</taxon>
        <taxon>lamiids</taxon>
        <taxon>Solanales</taxon>
        <taxon>Convolvulaceae</taxon>
        <taxon>Cuscuteae</taxon>
        <taxon>Cuscuta</taxon>
        <taxon>Cuscuta subgen. Grammica</taxon>
        <taxon>Cuscuta sect. Cleistogrammica</taxon>
    </lineage>
</organism>
<evidence type="ECO:0000256" key="4">
    <source>
        <dbReference type="PROSITE-ProRule" id="PRU01002"/>
    </source>
</evidence>
<protein>
    <recommendedName>
        <fullName evidence="5">Growth-regulating factor</fullName>
    </recommendedName>
</protein>
<dbReference type="AlphaFoldDB" id="A0A484NM16"/>
<reference evidence="9 10" key="1">
    <citation type="submission" date="2018-04" db="EMBL/GenBank/DDBJ databases">
        <authorList>
            <person name="Vogel A."/>
        </authorList>
    </citation>
    <scope>NUCLEOTIDE SEQUENCE [LARGE SCALE GENOMIC DNA]</scope>
</reference>
<dbReference type="SMART" id="SM00951">
    <property type="entry name" value="QLQ"/>
    <property type="match status" value="1"/>
</dbReference>
<comment type="caution">
    <text evidence="4">Lacks conserved residue(s) required for the propagation of feature annotation.</text>
</comment>